<accession>A0ABT1XB50</accession>
<dbReference type="InterPro" id="IPR000620">
    <property type="entry name" value="EamA_dom"/>
</dbReference>
<evidence type="ECO:0000313" key="3">
    <source>
        <dbReference type="EMBL" id="MCR0985343.1"/>
    </source>
</evidence>
<feature type="domain" description="EamA" evidence="2">
    <location>
        <begin position="16"/>
        <end position="153"/>
    </location>
</feature>
<name>A0ABT1XB50_9PROT</name>
<keyword evidence="4" id="KW-1185">Reference proteome</keyword>
<organism evidence="3 4">
    <name type="scientific">Roseomonas populi</name>
    <dbReference type="NCBI Taxonomy" id="3121582"/>
    <lineage>
        <taxon>Bacteria</taxon>
        <taxon>Pseudomonadati</taxon>
        <taxon>Pseudomonadota</taxon>
        <taxon>Alphaproteobacteria</taxon>
        <taxon>Acetobacterales</taxon>
        <taxon>Roseomonadaceae</taxon>
        <taxon>Roseomonas</taxon>
    </lineage>
</organism>
<feature type="transmembrane region" description="Helical" evidence="1">
    <location>
        <begin position="46"/>
        <end position="66"/>
    </location>
</feature>
<feature type="transmembrane region" description="Helical" evidence="1">
    <location>
        <begin position="112"/>
        <end position="129"/>
    </location>
</feature>
<dbReference type="InterPro" id="IPR037185">
    <property type="entry name" value="EmrE-like"/>
</dbReference>
<dbReference type="Proteomes" id="UP001524642">
    <property type="component" value="Unassembled WGS sequence"/>
</dbReference>
<evidence type="ECO:0000259" key="2">
    <source>
        <dbReference type="Pfam" id="PF00892"/>
    </source>
</evidence>
<dbReference type="Pfam" id="PF00892">
    <property type="entry name" value="EamA"/>
    <property type="match status" value="2"/>
</dbReference>
<dbReference type="SUPFAM" id="SSF103481">
    <property type="entry name" value="Multidrug resistance efflux transporter EmrE"/>
    <property type="match status" value="2"/>
</dbReference>
<feature type="transmembrane region" description="Helical" evidence="1">
    <location>
        <begin position="193"/>
        <end position="211"/>
    </location>
</feature>
<feature type="transmembrane region" description="Helical" evidence="1">
    <location>
        <begin position="136"/>
        <end position="153"/>
    </location>
</feature>
<dbReference type="PANTHER" id="PTHR22911:SF103">
    <property type="entry name" value="BLR2811 PROTEIN"/>
    <property type="match status" value="1"/>
</dbReference>
<dbReference type="PANTHER" id="PTHR22911">
    <property type="entry name" value="ACYL-MALONYL CONDENSING ENZYME-RELATED"/>
    <property type="match status" value="1"/>
</dbReference>
<dbReference type="EMBL" id="JANJOU010000032">
    <property type="protein sequence ID" value="MCR0985343.1"/>
    <property type="molecule type" value="Genomic_DNA"/>
</dbReference>
<feature type="transmembrane region" description="Helical" evidence="1">
    <location>
        <begin position="253"/>
        <end position="272"/>
    </location>
</feature>
<feature type="transmembrane region" description="Helical" evidence="1">
    <location>
        <begin position="87"/>
        <end position="106"/>
    </location>
</feature>
<keyword evidence="1" id="KW-0812">Transmembrane</keyword>
<feature type="transmembrane region" description="Helical" evidence="1">
    <location>
        <begin position="217"/>
        <end position="241"/>
    </location>
</feature>
<sequence length="300" mass="31173">MRSGTEARRSSTASAAIGLTVLSGLLYVLGYALSRNLVTDHGLSPLQVTFLRCVVILVIGLAATSWPGNGMTWRRLLRPEKAWQQRAAAAALVVSNALAVLAYTLLSVTAASALGFTAPLLLALLGGLFLRERVSLGRWLGTLIGFAGMLLIVRPGGEASALGIAAAFAGALTYAVYQIFVRRLREVATTLDTIMQVALVGVVLLAVPVLADWRPVSLVSAGLVVVVTAVQTAALASIAAALHRGEASRLAPWQFSGLLWAMALDALLLHAAPTPGGLFGALLVIGGGVLAQTLKPPERT</sequence>
<protein>
    <submittedName>
        <fullName evidence="3">DMT family transporter</fullName>
    </submittedName>
</protein>
<reference evidence="3 4" key="1">
    <citation type="submission" date="2022-06" db="EMBL/GenBank/DDBJ databases">
        <title>Roseomonas CN29.</title>
        <authorList>
            <person name="Cheng Y."/>
            <person name="He X."/>
        </authorList>
    </citation>
    <scope>NUCLEOTIDE SEQUENCE [LARGE SCALE GENOMIC DNA]</scope>
    <source>
        <strain evidence="3 4">CN29</strain>
    </source>
</reference>
<feature type="transmembrane region" description="Helical" evidence="1">
    <location>
        <begin position="12"/>
        <end position="34"/>
    </location>
</feature>
<feature type="transmembrane region" description="Helical" evidence="1">
    <location>
        <begin position="278"/>
        <end position="294"/>
    </location>
</feature>
<proteinExistence type="predicted"/>
<evidence type="ECO:0000256" key="1">
    <source>
        <dbReference type="SAM" id="Phobius"/>
    </source>
</evidence>
<keyword evidence="1" id="KW-1133">Transmembrane helix</keyword>
<feature type="transmembrane region" description="Helical" evidence="1">
    <location>
        <begin position="159"/>
        <end position="181"/>
    </location>
</feature>
<gene>
    <name evidence="3" type="ORF">NRP21_25155</name>
</gene>
<comment type="caution">
    <text evidence="3">The sequence shown here is derived from an EMBL/GenBank/DDBJ whole genome shotgun (WGS) entry which is preliminary data.</text>
</comment>
<feature type="domain" description="EamA" evidence="2">
    <location>
        <begin position="162"/>
        <end position="290"/>
    </location>
</feature>
<dbReference type="RefSeq" id="WP_257718994.1">
    <property type="nucleotide sequence ID" value="NZ_JANJOU010000032.1"/>
</dbReference>
<evidence type="ECO:0000313" key="4">
    <source>
        <dbReference type="Proteomes" id="UP001524642"/>
    </source>
</evidence>
<keyword evidence="1" id="KW-0472">Membrane</keyword>